<dbReference type="AlphaFoldDB" id="A0A1D2QLK0"/>
<proteinExistence type="predicted"/>
<name>A0A1D2QLK0_9GAMM</name>
<comment type="caution">
    <text evidence="1">The sequence shown here is derived from an EMBL/GenBank/DDBJ whole genome shotgun (WGS) entry which is preliminary data.</text>
</comment>
<gene>
    <name evidence="1" type="ORF">AB835_14115</name>
</gene>
<protein>
    <submittedName>
        <fullName evidence="1">Uncharacterized protein</fullName>
    </submittedName>
</protein>
<dbReference type="EMBL" id="MDLC01000079">
    <property type="protein sequence ID" value="ODS22450.1"/>
    <property type="molecule type" value="Genomic_DNA"/>
</dbReference>
<evidence type="ECO:0000313" key="2">
    <source>
        <dbReference type="Proteomes" id="UP000242502"/>
    </source>
</evidence>
<dbReference type="Proteomes" id="UP000242502">
    <property type="component" value="Unassembled WGS sequence"/>
</dbReference>
<sequence>MTFTHKVIGVIVFAKLSHKFRLLTNKPIMSSRLVLLLIVTPLHELAQLKKNSDYFCLDGKSLYATDYYAITTK</sequence>
<accession>A0A1D2QLK0</accession>
<evidence type="ECO:0000313" key="1">
    <source>
        <dbReference type="EMBL" id="ODS22450.1"/>
    </source>
</evidence>
<reference evidence="1 2" key="1">
    <citation type="journal article" date="2016" name="Appl. Environ. Microbiol.">
        <title>Lack of Overt Genome Reduction in the Bryostatin-Producing Bryozoan Symbiont "Candidatus Endobugula sertula".</title>
        <authorList>
            <person name="Miller I.J."/>
            <person name="Vanee N."/>
            <person name="Fong S.S."/>
            <person name="Lim-Fong G.E."/>
            <person name="Kwan J.C."/>
        </authorList>
    </citation>
    <scope>NUCLEOTIDE SEQUENCE [LARGE SCALE GENOMIC DNA]</scope>
    <source>
        <strain evidence="1">AB1-4</strain>
    </source>
</reference>
<organism evidence="1 2">
    <name type="scientific">Candidatus Endobugula sertula</name>
    <name type="common">Bugula neritina bacterial symbiont</name>
    <dbReference type="NCBI Taxonomy" id="62101"/>
    <lineage>
        <taxon>Bacteria</taxon>
        <taxon>Pseudomonadati</taxon>
        <taxon>Pseudomonadota</taxon>
        <taxon>Gammaproteobacteria</taxon>
        <taxon>Cellvibrionales</taxon>
        <taxon>Cellvibrionaceae</taxon>
        <taxon>Candidatus Endobugula</taxon>
    </lineage>
</organism>